<dbReference type="Proteomes" id="UP001206925">
    <property type="component" value="Unassembled WGS sequence"/>
</dbReference>
<feature type="non-terminal residue" evidence="2">
    <location>
        <position position="1"/>
    </location>
</feature>
<dbReference type="EMBL" id="JAMZMK010006244">
    <property type="protein sequence ID" value="KAI7749958.1"/>
    <property type="molecule type" value="Genomic_DNA"/>
</dbReference>
<accession>A0AAD5CX40</accession>
<feature type="chain" id="PRO_5041975366" evidence="1">
    <location>
        <begin position="25"/>
        <end position="93"/>
    </location>
</feature>
<comment type="caution">
    <text evidence="2">The sequence shown here is derived from an EMBL/GenBank/DDBJ whole genome shotgun (WGS) entry which is preliminary data.</text>
</comment>
<evidence type="ECO:0000313" key="2">
    <source>
        <dbReference type="EMBL" id="KAI7749958.1"/>
    </source>
</evidence>
<keyword evidence="1" id="KW-0732">Signal</keyword>
<evidence type="ECO:0000313" key="3">
    <source>
        <dbReference type="Proteomes" id="UP001206925"/>
    </source>
</evidence>
<keyword evidence="3" id="KW-1185">Reference proteome</keyword>
<gene>
    <name evidence="2" type="ORF">M8C21_017173</name>
</gene>
<organism evidence="2 3">
    <name type="scientific">Ambrosia artemisiifolia</name>
    <name type="common">Common ragweed</name>
    <dbReference type="NCBI Taxonomy" id="4212"/>
    <lineage>
        <taxon>Eukaryota</taxon>
        <taxon>Viridiplantae</taxon>
        <taxon>Streptophyta</taxon>
        <taxon>Embryophyta</taxon>
        <taxon>Tracheophyta</taxon>
        <taxon>Spermatophyta</taxon>
        <taxon>Magnoliopsida</taxon>
        <taxon>eudicotyledons</taxon>
        <taxon>Gunneridae</taxon>
        <taxon>Pentapetalae</taxon>
        <taxon>asterids</taxon>
        <taxon>campanulids</taxon>
        <taxon>Asterales</taxon>
        <taxon>Asteraceae</taxon>
        <taxon>Asteroideae</taxon>
        <taxon>Heliantheae alliance</taxon>
        <taxon>Heliantheae</taxon>
        <taxon>Ambrosia</taxon>
    </lineage>
</organism>
<sequence length="93" mass="10987">SFPSSRWYALLIIVCLHLEPGVYWLNSSTTIYIVVKENSLFVRADRSWIKCSKTRLHRKIFILDHFKMEKEGMKNDISVLTVDSRMLIKIWAV</sequence>
<reference evidence="2" key="1">
    <citation type="submission" date="2022-06" db="EMBL/GenBank/DDBJ databases">
        <title>Uncovering the hologenomic basis of an extraordinary plant invasion.</title>
        <authorList>
            <person name="Bieker V.C."/>
            <person name="Martin M.D."/>
            <person name="Gilbert T."/>
            <person name="Hodgins K."/>
            <person name="Battlay P."/>
            <person name="Petersen B."/>
            <person name="Wilson J."/>
        </authorList>
    </citation>
    <scope>NUCLEOTIDE SEQUENCE</scope>
    <source>
        <strain evidence="2">AA19_3_7</strain>
        <tissue evidence="2">Leaf</tissue>
    </source>
</reference>
<evidence type="ECO:0000256" key="1">
    <source>
        <dbReference type="SAM" id="SignalP"/>
    </source>
</evidence>
<feature type="signal peptide" evidence="1">
    <location>
        <begin position="1"/>
        <end position="24"/>
    </location>
</feature>
<proteinExistence type="predicted"/>
<protein>
    <submittedName>
        <fullName evidence="2">Uncharacterized protein</fullName>
    </submittedName>
</protein>
<dbReference type="AlphaFoldDB" id="A0AAD5CX40"/>
<name>A0AAD5CX40_AMBAR</name>